<keyword evidence="3" id="KW-1185">Reference proteome</keyword>
<dbReference type="AlphaFoldDB" id="A0A8J9V014"/>
<proteinExistence type="predicted"/>
<gene>
    <name evidence="2" type="ORF">BINO364_LOCUS13149</name>
</gene>
<name>A0A8J9V014_9NEOP</name>
<accession>A0A8J9V014</accession>
<dbReference type="EMBL" id="OV170227">
    <property type="protein sequence ID" value="CAH0727864.1"/>
    <property type="molecule type" value="Genomic_DNA"/>
</dbReference>
<evidence type="ECO:0000256" key="1">
    <source>
        <dbReference type="SAM" id="MobiDB-lite"/>
    </source>
</evidence>
<evidence type="ECO:0000313" key="3">
    <source>
        <dbReference type="Proteomes" id="UP000838878"/>
    </source>
</evidence>
<evidence type="ECO:0000313" key="2">
    <source>
        <dbReference type="EMBL" id="CAH0727864.1"/>
    </source>
</evidence>
<protein>
    <submittedName>
        <fullName evidence="2">Uncharacterized protein</fullName>
    </submittedName>
</protein>
<feature type="compositionally biased region" description="Basic and acidic residues" evidence="1">
    <location>
        <begin position="88"/>
        <end position="105"/>
    </location>
</feature>
<feature type="region of interest" description="Disordered" evidence="1">
    <location>
        <begin position="75"/>
        <end position="118"/>
    </location>
</feature>
<organism evidence="2 3">
    <name type="scientific">Brenthis ino</name>
    <name type="common">lesser marbled fritillary</name>
    <dbReference type="NCBI Taxonomy" id="405034"/>
    <lineage>
        <taxon>Eukaryota</taxon>
        <taxon>Metazoa</taxon>
        <taxon>Ecdysozoa</taxon>
        <taxon>Arthropoda</taxon>
        <taxon>Hexapoda</taxon>
        <taxon>Insecta</taxon>
        <taxon>Pterygota</taxon>
        <taxon>Neoptera</taxon>
        <taxon>Endopterygota</taxon>
        <taxon>Lepidoptera</taxon>
        <taxon>Glossata</taxon>
        <taxon>Ditrysia</taxon>
        <taxon>Papilionoidea</taxon>
        <taxon>Nymphalidae</taxon>
        <taxon>Heliconiinae</taxon>
        <taxon>Argynnini</taxon>
        <taxon>Brenthis</taxon>
    </lineage>
</organism>
<dbReference type="Proteomes" id="UP000838878">
    <property type="component" value="Chromosome 7"/>
</dbReference>
<reference evidence="2" key="1">
    <citation type="submission" date="2021-12" db="EMBL/GenBank/DDBJ databases">
        <authorList>
            <person name="Martin H S."/>
        </authorList>
    </citation>
    <scope>NUCLEOTIDE SEQUENCE</scope>
</reference>
<feature type="non-terminal residue" evidence="2">
    <location>
        <position position="118"/>
    </location>
</feature>
<sequence length="118" mass="12887">MLHGTNWHMFRGLHVTHQEYSANNKIIICTYYVVALRGLISITSCNVLNYTKGCKRFEGIVLGGCAGAPWAQVGGREREGECEGGGGDARRQPHSRADARHRPTTERSTPAPGVVLPL</sequence>